<dbReference type="GO" id="GO:0005524">
    <property type="term" value="F:ATP binding"/>
    <property type="evidence" value="ECO:0007669"/>
    <property type="project" value="InterPro"/>
</dbReference>
<feature type="compositionally biased region" description="Basic and acidic residues" evidence="1">
    <location>
        <begin position="1"/>
        <end position="20"/>
    </location>
</feature>
<dbReference type="Proteomes" id="UP001219934">
    <property type="component" value="Unassembled WGS sequence"/>
</dbReference>
<dbReference type="Gene3D" id="1.10.560.10">
    <property type="entry name" value="GroEL-like equatorial domain"/>
    <property type="match status" value="1"/>
</dbReference>
<reference evidence="2" key="1">
    <citation type="submission" date="2022-11" db="EMBL/GenBank/DDBJ databases">
        <title>Chromosome-level genome of Pogonophryne albipinna.</title>
        <authorList>
            <person name="Jo E."/>
        </authorList>
    </citation>
    <scope>NUCLEOTIDE SEQUENCE</scope>
    <source>
        <strain evidence="2">SGF0006</strain>
        <tissue evidence="2">Muscle</tissue>
    </source>
</reference>
<gene>
    <name evidence="2" type="ORF">JOQ06_002245</name>
</gene>
<evidence type="ECO:0000313" key="3">
    <source>
        <dbReference type="Proteomes" id="UP001219934"/>
    </source>
</evidence>
<dbReference type="AlphaFoldDB" id="A0AAD6B6B9"/>
<proteinExistence type="predicted"/>
<dbReference type="SUPFAM" id="SSF52029">
    <property type="entry name" value="GroEL apical domain-like"/>
    <property type="match status" value="1"/>
</dbReference>
<feature type="compositionally biased region" description="Polar residues" evidence="1">
    <location>
        <begin position="25"/>
        <end position="34"/>
    </location>
</feature>
<dbReference type="InterPro" id="IPR042619">
    <property type="entry name" value="BBS10"/>
</dbReference>
<sequence length="709" mass="78191">MSQRREQVYEKLDQGGEQERGSVGQALQQTTEEASSLGYGGSVPVGLMVAGMPPVERLHLDHVVQTVCVLESVVLRSFGPEGGQVLFTRDTGQAMLSRSGARILTALRLEHPLARMVVECVLKHSTVTGDGSKTFILLLASLLRMIHKMACKEPNVSHTYTSRQTAEASTARHLADNILAFALEELDDLIAMGVIPYGCCLSWEDFTAKKHLPGPSNNDCVQKLLTSFFHSRLGRSHCDFISKLTCELLTHWKFKRDQPSLSLEFVNDNLDALHTPVSGFPISCSRLIEGQVIHRDFATPCPQTEQKTVKAAVFSGYLQPKLLNAGQVLQLGRGEQWMEENSKNNRSIVQFSAWTERSLECVFANLQSLGVSVILSAVKQSAAVLSLAAQAEMCVVECVSENELSLFAQLSGATPVSDCWMVEPEHVATLTFCRPILLGAHRYVHVAFNDSEERVTVKPCSLVICGLGEGQTDQYTCAFRDAIRMLLSTWEPMGMTATTASKRTLQSTKSTYSHVDQIPNVPPFQQCGLQPGYVIPAGGTFEFLLHHALLQNGTSCSASDDTVTSGLAVSQLLANALLIVPRQIYSHSPRHFLQAQARFQTIIQNHSHPFSLVYKQEHRSIFGESAFPLEEDKLTKHCFTEADVSAKLFMSDSGLESVSCKYQLLLAVLQCLSSILHVDTVLHTHTALHTQSRRLANTSWEDTDDETED</sequence>
<feature type="region of interest" description="Disordered" evidence="1">
    <location>
        <begin position="1"/>
        <end position="37"/>
    </location>
</feature>
<keyword evidence="3" id="KW-1185">Reference proteome</keyword>
<dbReference type="PANTHER" id="PTHR14667">
    <property type="entry name" value="BARDET-BIEDL SYNDROME 10 PROTEIN"/>
    <property type="match status" value="1"/>
</dbReference>
<dbReference type="PANTHER" id="PTHR14667:SF2">
    <property type="entry name" value="BARDET-BIEDL SYNDROME 10 PROTEIN"/>
    <property type="match status" value="1"/>
</dbReference>
<name>A0AAD6B6B9_9TELE</name>
<protein>
    <recommendedName>
        <fullName evidence="4">Bardet-Biedl syndrome 10</fullName>
    </recommendedName>
</protein>
<dbReference type="InterPro" id="IPR027413">
    <property type="entry name" value="GROEL-like_equatorial_sf"/>
</dbReference>
<dbReference type="InterPro" id="IPR027409">
    <property type="entry name" value="GroEL-like_apical_dom_sf"/>
</dbReference>
<evidence type="ECO:0000256" key="1">
    <source>
        <dbReference type="SAM" id="MobiDB-lite"/>
    </source>
</evidence>
<dbReference type="EMBL" id="JAPTMU010000009">
    <property type="protein sequence ID" value="KAJ4937613.1"/>
    <property type="molecule type" value="Genomic_DNA"/>
</dbReference>
<evidence type="ECO:0008006" key="4">
    <source>
        <dbReference type="Google" id="ProtNLM"/>
    </source>
</evidence>
<dbReference type="SUPFAM" id="SSF48592">
    <property type="entry name" value="GroEL equatorial domain-like"/>
    <property type="match status" value="1"/>
</dbReference>
<accession>A0AAD6B6B9</accession>
<dbReference type="Pfam" id="PF00118">
    <property type="entry name" value="Cpn60_TCP1"/>
    <property type="match status" value="2"/>
</dbReference>
<organism evidence="2 3">
    <name type="scientific">Pogonophryne albipinna</name>
    <dbReference type="NCBI Taxonomy" id="1090488"/>
    <lineage>
        <taxon>Eukaryota</taxon>
        <taxon>Metazoa</taxon>
        <taxon>Chordata</taxon>
        <taxon>Craniata</taxon>
        <taxon>Vertebrata</taxon>
        <taxon>Euteleostomi</taxon>
        <taxon>Actinopterygii</taxon>
        <taxon>Neopterygii</taxon>
        <taxon>Teleostei</taxon>
        <taxon>Neoteleostei</taxon>
        <taxon>Acanthomorphata</taxon>
        <taxon>Eupercaria</taxon>
        <taxon>Perciformes</taxon>
        <taxon>Notothenioidei</taxon>
        <taxon>Pogonophryne</taxon>
    </lineage>
</organism>
<dbReference type="Gene3D" id="3.50.7.10">
    <property type="entry name" value="GroEL"/>
    <property type="match status" value="1"/>
</dbReference>
<dbReference type="GO" id="GO:0051131">
    <property type="term" value="P:chaperone-mediated protein complex assembly"/>
    <property type="evidence" value="ECO:0007669"/>
    <property type="project" value="InterPro"/>
</dbReference>
<dbReference type="InterPro" id="IPR002423">
    <property type="entry name" value="Cpn60/GroEL/TCP-1"/>
</dbReference>
<evidence type="ECO:0000313" key="2">
    <source>
        <dbReference type="EMBL" id="KAJ4937613.1"/>
    </source>
</evidence>
<comment type="caution">
    <text evidence="2">The sequence shown here is derived from an EMBL/GenBank/DDBJ whole genome shotgun (WGS) entry which is preliminary data.</text>
</comment>